<comment type="caution">
    <text evidence="2">The sequence shown here is derived from an EMBL/GenBank/DDBJ whole genome shotgun (WGS) entry which is preliminary data.</text>
</comment>
<feature type="region of interest" description="Disordered" evidence="1">
    <location>
        <begin position="1"/>
        <end position="26"/>
    </location>
</feature>
<reference evidence="2 3" key="1">
    <citation type="submission" date="2016-09" db="EMBL/GenBank/DDBJ databases">
        <authorList>
            <person name="Capua I."/>
            <person name="De Benedictis P."/>
            <person name="Joannis T."/>
            <person name="Lombin L.H."/>
            <person name="Cattoli G."/>
        </authorList>
    </citation>
    <scope>NUCLEOTIDE SEQUENCE [LARGE SCALE GENOMIC DNA]</scope>
    <source>
        <strain evidence="2 3">IMI 309357</strain>
    </source>
</reference>
<dbReference type="Proteomes" id="UP000176998">
    <property type="component" value="Unassembled WGS sequence"/>
</dbReference>
<dbReference type="GeneID" id="34560114"/>
<accession>A0A1G4B8L0</accession>
<dbReference type="EMBL" id="MJBS01000054">
    <property type="protein sequence ID" value="OHE97761.1"/>
    <property type="molecule type" value="Genomic_DNA"/>
</dbReference>
<evidence type="ECO:0000256" key="1">
    <source>
        <dbReference type="SAM" id="MobiDB-lite"/>
    </source>
</evidence>
<dbReference type="RefSeq" id="XP_022474914.1">
    <property type="nucleotide sequence ID" value="XM_022618604.1"/>
</dbReference>
<sequence length="67" mass="7640">MNTGLRKDLPNSARAPTEKPGPGGRERWNFVEFANRNTEAPWGGGCSLIEFLRHWGRRQSFRDVLTP</sequence>
<protein>
    <submittedName>
        <fullName evidence="2">Uncharacterized protein</fullName>
    </submittedName>
</protein>
<name>A0A1G4B8L0_9PEZI</name>
<proteinExistence type="predicted"/>
<evidence type="ECO:0000313" key="3">
    <source>
        <dbReference type="Proteomes" id="UP000176998"/>
    </source>
</evidence>
<dbReference type="OrthoDB" id="4851626at2759"/>
<evidence type="ECO:0000313" key="2">
    <source>
        <dbReference type="EMBL" id="OHE97761.1"/>
    </source>
</evidence>
<dbReference type="AlphaFoldDB" id="A0A1G4B8L0"/>
<gene>
    <name evidence="2" type="ORF">CORC01_06966</name>
</gene>
<organism evidence="2 3">
    <name type="scientific">Colletotrichum orchidophilum</name>
    <dbReference type="NCBI Taxonomy" id="1209926"/>
    <lineage>
        <taxon>Eukaryota</taxon>
        <taxon>Fungi</taxon>
        <taxon>Dikarya</taxon>
        <taxon>Ascomycota</taxon>
        <taxon>Pezizomycotina</taxon>
        <taxon>Sordariomycetes</taxon>
        <taxon>Hypocreomycetidae</taxon>
        <taxon>Glomerellales</taxon>
        <taxon>Glomerellaceae</taxon>
        <taxon>Colletotrichum</taxon>
    </lineage>
</organism>
<keyword evidence="3" id="KW-1185">Reference proteome</keyword>